<feature type="compositionally biased region" description="Basic residues" evidence="1">
    <location>
        <begin position="203"/>
        <end position="220"/>
    </location>
</feature>
<feature type="region of interest" description="Disordered" evidence="1">
    <location>
        <begin position="2425"/>
        <end position="2455"/>
    </location>
</feature>
<dbReference type="Pfam" id="PF14222">
    <property type="entry name" value="MOR2-PAG1_N"/>
    <property type="match status" value="1"/>
</dbReference>
<dbReference type="GO" id="GO:0030427">
    <property type="term" value="C:site of polarized growth"/>
    <property type="evidence" value="ECO:0007669"/>
    <property type="project" value="TreeGrafter"/>
</dbReference>
<dbReference type="Pfam" id="PF14228">
    <property type="entry name" value="MOR2-PAG1_mid"/>
    <property type="match status" value="3"/>
</dbReference>
<dbReference type="InterPro" id="IPR025481">
    <property type="entry name" value="Cell_Morphogen_C"/>
</dbReference>
<feature type="compositionally biased region" description="Polar residues" evidence="1">
    <location>
        <begin position="749"/>
        <end position="769"/>
    </location>
</feature>
<feature type="region of interest" description="Disordered" evidence="1">
    <location>
        <begin position="2539"/>
        <end position="2562"/>
    </location>
</feature>
<dbReference type="EMBL" id="JANBVO010000056">
    <property type="protein sequence ID" value="KAJ9132540.1"/>
    <property type="molecule type" value="Genomic_DNA"/>
</dbReference>
<evidence type="ECO:0000313" key="6">
    <source>
        <dbReference type="Proteomes" id="UP001174694"/>
    </source>
</evidence>
<dbReference type="Pfam" id="PF14225">
    <property type="entry name" value="MOR2-PAG1_C"/>
    <property type="match status" value="1"/>
</dbReference>
<feature type="compositionally biased region" description="Polar residues" evidence="1">
    <location>
        <begin position="185"/>
        <end position="195"/>
    </location>
</feature>
<name>A0AA38R3Y3_9PEZI</name>
<dbReference type="GO" id="GO:0005938">
    <property type="term" value="C:cell cortex"/>
    <property type="evidence" value="ECO:0007669"/>
    <property type="project" value="TreeGrafter"/>
</dbReference>
<feature type="region of interest" description="Disordered" evidence="1">
    <location>
        <begin position="310"/>
        <end position="356"/>
    </location>
</feature>
<feature type="compositionally biased region" description="Polar residues" evidence="1">
    <location>
        <begin position="2446"/>
        <end position="2455"/>
    </location>
</feature>
<feature type="compositionally biased region" description="Basic and acidic residues" evidence="1">
    <location>
        <begin position="146"/>
        <end position="155"/>
    </location>
</feature>
<evidence type="ECO:0000259" key="4">
    <source>
        <dbReference type="Pfam" id="PF14228"/>
    </source>
</evidence>
<dbReference type="GO" id="GO:0000902">
    <property type="term" value="P:cell morphogenesis"/>
    <property type="evidence" value="ECO:0007669"/>
    <property type="project" value="InterPro"/>
</dbReference>
<feature type="compositionally biased region" description="Pro residues" evidence="1">
    <location>
        <begin position="731"/>
        <end position="742"/>
    </location>
</feature>
<sequence length="2562" mass="286031">MAPSQTLPDQAPDLLKFSPGSVINEEDEDWERTLRGPAIDLLSSRIAAHSRESSIDKLPGLAQTTSQSPSSAISPRAQVSAGRSAVGVKERAVDPKSATYGHHRQTSIVHGIQHSRNGSFASSSSSPLSPQMIAAAGAGLAAERVDMHPFPRPDGDPSLSFRPPTALSGTTVASGPHIPERISSAMDTSGNTVTQRKLERVHSGRSRRDHAHHPSHSSRHHRDEQKTVGEYALHVLFTSFIAQAEEKLNECITVPFEPEPQIEQICGVGVDPAFDQIIVALGHIASPKPKALIDSMMLWRKSKSDAANEARSQLQASYSKSNLPGGPLQRRNTEPLQALGGNGSADNGQVNGQTSTASKQEYVAQAERRSTVSIYILCRVLLEVISQTTLASITPEMEEKLEVIIFGQLKIAEPDQLLYSSLKLANWNLFTQILGAMSEINFTSVTERFISDLDRSLQELVVRSPISATRENTEGKMELVLAGMKFLRLKTSPSERWEQTCDFMISLGRLFARSHGQKIKSAFCQVLEMLLLPIAAKASNSDFSHLKWTEVLTNISPRLAQIFVKPRHWTFAFPLTATMLCVSPPDSFASQWLQLVYPLQPRLKDRTTRPQCLQVISRLLWTYLYRTSDTITGTTRKLDEVIKLVIPPSRRAFNASDASVVDPLIQIIRIIGFKQPEYCFKTIIFPLVNAEQFTSNKDLKVEHLEPDRMVIGIRAFLAIMADLEKGESGRPPFPLAYPPTAPLPDRVPTSPSFGSPTNGPLSSPTTTLPQEELSRPVLSSALSDVVKGYYARFCEILGKITIICDNTFGGQAALDEKFNSPGPKTPITETFNFRRDDHQSPPDPKQAFYELLHVAVQALPRCLSADIPFNSLINLLCTGTAHVQYNIAESSARSLKAIARQSHAQQVTMGFARFIFNFDDRYSTMSDGGMLGPGHVESTLRLYVELLQIWIEEIRRKSKDAATDDSRAIQLDLSAIWAEVDQVEAHGLFFLCSQSRRVRNFAITVLRLIKEFDIALGKPESGEKDALRLIDILENDSLQVMNLKKDEQLSVAERSRLQRGMQNSNNRGALLELCTSDVSYDTTLWFKLFPNFIRIAYEKCPFTVAIGRDLVCNRILQMYKTITLLSEPSRPPYYGSDAGSARLAGRSPANHPDVLVEQWKLYLIFACTTLADPGNPQSDPLHGSQHTRKGSKASSTDRIVSARTLFKYLNPLLSASSASVRDAVVAAMGSINIYIYRTLLEELQGQVSRCNDEARARIHQRTNSNPRRNRKMDLLRTEITHVYKLTAHFLKEPEVYQDDWILGNLVAYTKDLKLFLMDGEVQMDWEFQKLRRHYCGLMEDLFEGINRTKDPSRWMTFEARKSAFSLMEDWCGFSPNQPQIRQREDTMRQSMIDQQGLAERGTLTAAMEIEKRNLKTAALNAMAALCGGPVSVTTESGAALQFDLRRMLAWIEAIFTTGNDRMKATGRRALKNLIVYNKEIPFLLDHCVSRCYLTDIPKVLESYFTVVTEVLLEHADYQSPLWRLLGLCLFTLGNDQSEIRSKSAHVLRALEERQLQGRISKLQDFDISISDKTKAVYKLAQYKISERLSKQHTELAFHIFSEFTLYFKDLQPVAQRNVVAVILPWIQSIELKVDPNGGPTGQSYVLLANLLEITIRSSAALHNEVQALWQALATGPYPGNVRLVLDFIMNLCLEKREQNFVEYAKQIVVFLASANSNPGHKVVEFLLMRITPKAMVPNEKRETAPPPPDVNLFPYCADLTDVLPIGTKQAGFSLGQLSLILLVDLMVSPITLQQDNVPILLQVVTVLWDHYTPLVQEQAREMLVHLIHELVISQLDDATPASGRKSVEDLIDLIRRHDRSVVWGYEDSNGKVDAHDTKVPPSMEYLTGEVVRTFEVAFPGIKDQWARLSLTWATSCPVRHLACRSFQIFRCILTSLDQYMLGDMLARLSNTIADEDPEIQTFSMEILTTLKTLISKLETDKLLTFPQLFWTTCACLESINEREFLESIDMLNEFLDKLDFSLPSVRRMLLEGQPAKWDGPFEGLQPLLYKGLRSSVCLEPTLRTLDKVVRLPSDALVGDNDRIFFAILANLPLLLRSMEQQTPDSDIVQSAEILLGVAVAQGLASVALVLDNYLARHYRSGDDFLVQIFAALKEFFLPRLDFEMITTLMGMLTNETSWVKLNTMRILCVIIPEVDMTKPEIAGHGSDLISPLLRLLQSEYCMEALKVLDNIMTMSGSSMDKHHLRMSLTRSTSKTLRKEYERTQSLFGIPEASGWAIPVPAKKTDSTRANIHAAFYMCQGTEGVITEPTPTPEVEFHADEFPYGYFATGDRTETMMSDDLRPDASTADLVSKLDSLDDFFDDLTQGPPSDGRSSRTITEYTPDAFESGAQLYDEQILPILHEASNNMSFQNGFAERPMAPRDSNANTMNPGAFASTPSSRPGLHSRSITSPSAPASYQAHIGDFTSDDEYTEDVFSDGDDEMRPGNAGIGAGAAAGEGSFLENMIKPLAQSTRSRMRRLTGGGRSRDETLILRLNQQTAMSPQVPKVPSAYLQQSPHGGDML</sequence>
<organism evidence="5 6">
    <name type="scientific">Pleurostoma richardsiae</name>
    <dbReference type="NCBI Taxonomy" id="41990"/>
    <lineage>
        <taxon>Eukaryota</taxon>
        <taxon>Fungi</taxon>
        <taxon>Dikarya</taxon>
        <taxon>Ascomycota</taxon>
        <taxon>Pezizomycotina</taxon>
        <taxon>Sordariomycetes</taxon>
        <taxon>Sordariomycetidae</taxon>
        <taxon>Calosphaeriales</taxon>
        <taxon>Pleurostomataceae</taxon>
        <taxon>Pleurostoma</taxon>
    </lineage>
</organism>
<feature type="domain" description="Cell morphogenesis protein C-terminal" evidence="3">
    <location>
        <begin position="1986"/>
        <end position="2236"/>
    </location>
</feature>
<feature type="domain" description="Cell morphogenesis central region" evidence="4">
    <location>
        <begin position="1772"/>
        <end position="1937"/>
    </location>
</feature>
<feature type="compositionally biased region" description="Polar residues" evidence="1">
    <location>
        <begin position="310"/>
        <end position="322"/>
    </location>
</feature>
<dbReference type="InterPro" id="IPR025614">
    <property type="entry name" value="Cell_morpho_N"/>
</dbReference>
<feature type="region of interest" description="Disordered" evidence="1">
    <location>
        <begin position="1176"/>
        <end position="1196"/>
    </location>
</feature>
<dbReference type="InterPro" id="IPR039867">
    <property type="entry name" value="Furry/Tao3/Mor2"/>
</dbReference>
<reference evidence="5" key="1">
    <citation type="submission" date="2022-07" db="EMBL/GenBank/DDBJ databases">
        <title>Fungi with potential for degradation of polypropylene.</title>
        <authorList>
            <person name="Gostincar C."/>
        </authorList>
    </citation>
    <scope>NUCLEOTIDE SEQUENCE</scope>
    <source>
        <strain evidence="5">EXF-13308</strain>
    </source>
</reference>
<feature type="region of interest" description="Disordered" evidence="1">
    <location>
        <begin position="146"/>
        <end position="225"/>
    </location>
</feature>
<evidence type="ECO:0000256" key="1">
    <source>
        <dbReference type="SAM" id="MobiDB-lite"/>
    </source>
</evidence>
<dbReference type="PANTHER" id="PTHR12295">
    <property type="entry name" value="FURRY-RELATED"/>
    <property type="match status" value="1"/>
</dbReference>
<dbReference type="InterPro" id="IPR016024">
    <property type="entry name" value="ARM-type_fold"/>
</dbReference>
<feature type="region of interest" description="Disordered" evidence="1">
    <location>
        <begin position="52"/>
        <end position="99"/>
    </location>
</feature>
<evidence type="ECO:0000259" key="3">
    <source>
        <dbReference type="Pfam" id="PF14225"/>
    </source>
</evidence>
<feature type="compositionally biased region" description="Polar residues" evidence="1">
    <location>
        <begin position="344"/>
        <end position="356"/>
    </location>
</feature>
<dbReference type="InterPro" id="IPR029473">
    <property type="entry name" value="MOR2-PAG1_mid"/>
</dbReference>
<proteinExistence type="predicted"/>
<accession>A0AA38R3Y3</accession>
<feature type="domain" description="Cell morphogenesis protein N-terminal" evidence="2">
    <location>
        <begin position="367"/>
        <end position="951"/>
    </location>
</feature>
<feature type="compositionally biased region" description="Polar residues" evidence="1">
    <location>
        <begin position="2425"/>
        <end position="2439"/>
    </location>
</feature>
<evidence type="ECO:0000313" key="5">
    <source>
        <dbReference type="EMBL" id="KAJ9132540.1"/>
    </source>
</evidence>
<dbReference type="PANTHER" id="PTHR12295:SF30">
    <property type="entry name" value="PROTEIN FURRY"/>
    <property type="match status" value="1"/>
</dbReference>
<feature type="domain" description="Cell morphogenesis central region" evidence="4">
    <location>
        <begin position="1467"/>
        <end position="1734"/>
    </location>
</feature>
<dbReference type="Proteomes" id="UP001174694">
    <property type="component" value="Unassembled WGS sequence"/>
</dbReference>
<feature type="region of interest" description="Disordered" evidence="1">
    <location>
        <begin position="730"/>
        <end position="772"/>
    </location>
</feature>
<keyword evidence="6" id="KW-1185">Reference proteome</keyword>
<feature type="domain" description="Cell morphogenesis central region" evidence="4">
    <location>
        <begin position="982"/>
        <end position="1462"/>
    </location>
</feature>
<comment type="caution">
    <text evidence="5">The sequence shown here is derived from an EMBL/GenBank/DDBJ whole genome shotgun (WGS) entry which is preliminary data.</text>
</comment>
<feature type="compositionally biased region" description="Polar residues" evidence="1">
    <location>
        <begin position="62"/>
        <end position="73"/>
    </location>
</feature>
<protein>
    <submittedName>
        <fullName evidence="5">Cell morphogenesis protein PAG1</fullName>
    </submittedName>
</protein>
<evidence type="ECO:0000259" key="2">
    <source>
        <dbReference type="Pfam" id="PF14222"/>
    </source>
</evidence>
<dbReference type="SUPFAM" id="SSF48371">
    <property type="entry name" value="ARM repeat"/>
    <property type="match status" value="2"/>
</dbReference>
<gene>
    <name evidence="5" type="ORF">NKR23_g11175</name>
</gene>